<evidence type="ECO:0000256" key="1">
    <source>
        <dbReference type="SAM" id="Phobius"/>
    </source>
</evidence>
<feature type="transmembrane region" description="Helical" evidence="1">
    <location>
        <begin position="35"/>
        <end position="57"/>
    </location>
</feature>
<keyword evidence="1" id="KW-0472">Membrane</keyword>
<evidence type="ECO:0000313" key="2">
    <source>
        <dbReference type="EMBL" id="GAP14796.1"/>
    </source>
</evidence>
<organism evidence="2">
    <name type="scientific">Longilinea arvoryzae</name>
    <dbReference type="NCBI Taxonomy" id="360412"/>
    <lineage>
        <taxon>Bacteria</taxon>
        <taxon>Bacillati</taxon>
        <taxon>Chloroflexota</taxon>
        <taxon>Anaerolineae</taxon>
        <taxon>Anaerolineales</taxon>
        <taxon>Anaerolineaceae</taxon>
        <taxon>Longilinea</taxon>
    </lineage>
</organism>
<keyword evidence="1" id="KW-0812">Transmembrane</keyword>
<reference evidence="2" key="1">
    <citation type="submission" date="2015-07" db="EMBL/GenBank/DDBJ databases">
        <title>Draft Genome Sequences of Anaerolinea thermolimosa IMO-1, Bellilinea caldifistulae GOMI-1, Leptolinea tardivitalis YMTK-2, Levilinea saccharolytica KIBI-1,Longilinea arvoryzae KOME-1, Previously Described as Members of the Anaerolineaceae (Chloroflexi).</title>
        <authorList>
            <person name="Sekiguchi Y."/>
            <person name="Ohashi A."/>
            <person name="Matsuura N."/>
            <person name="Tourlousse M.D."/>
        </authorList>
    </citation>
    <scope>NUCLEOTIDE SEQUENCE [LARGE SCALE GENOMIC DNA]</scope>
    <source>
        <strain evidence="2">KOME-1</strain>
    </source>
</reference>
<dbReference type="EMBL" id="DF967972">
    <property type="protein sequence ID" value="GAP14796.1"/>
    <property type="molecule type" value="Genomic_DNA"/>
</dbReference>
<accession>A0A0S7BAT2</accession>
<name>A0A0S7BAT2_9CHLR</name>
<gene>
    <name evidence="2" type="ORF">LARV_02572</name>
</gene>
<keyword evidence="3" id="KW-1185">Reference proteome</keyword>
<sequence>MDERPGCLSGLLKLTLLNWIFDWLQRTFGLKSGSCLGCGCGLVLFVIFIILALSIIFGTDWFRLVMEQPLVQTMI</sequence>
<proteinExistence type="predicted"/>
<dbReference type="Proteomes" id="UP000055060">
    <property type="component" value="Unassembled WGS sequence"/>
</dbReference>
<evidence type="ECO:0000313" key="3">
    <source>
        <dbReference type="Proteomes" id="UP000055060"/>
    </source>
</evidence>
<dbReference type="AlphaFoldDB" id="A0A0S7BAT2"/>
<protein>
    <submittedName>
        <fullName evidence="2">Uncharacterized protein</fullName>
    </submittedName>
</protein>
<keyword evidence="1" id="KW-1133">Transmembrane helix</keyword>